<dbReference type="PROSITE" id="PS50850">
    <property type="entry name" value="MFS"/>
    <property type="match status" value="1"/>
</dbReference>
<dbReference type="Proteomes" id="UP000562395">
    <property type="component" value="Unassembled WGS sequence"/>
</dbReference>
<feature type="domain" description="Major facilitator superfamily (MFS) profile" evidence="6">
    <location>
        <begin position="21"/>
        <end position="434"/>
    </location>
</feature>
<feature type="transmembrane region" description="Helical" evidence="5">
    <location>
        <begin position="174"/>
        <end position="196"/>
    </location>
</feature>
<accession>A0A7W5ZUD1</accession>
<dbReference type="Pfam" id="PF07690">
    <property type="entry name" value="MFS_1"/>
    <property type="match status" value="1"/>
</dbReference>
<comment type="subcellular location">
    <subcellularLocation>
        <location evidence="1">Membrane</location>
        <topology evidence="1">Multi-pass membrane protein</topology>
    </subcellularLocation>
</comment>
<feature type="transmembrane region" description="Helical" evidence="5">
    <location>
        <begin position="55"/>
        <end position="79"/>
    </location>
</feature>
<evidence type="ECO:0000313" key="8">
    <source>
        <dbReference type="Proteomes" id="UP000562395"/>
    </source>
</evidence>
<dbReference type="Gene3D" id="1.20.1250.20">
    <property type="entry name" value="MFS general substrate transporter like domains"/>
    <property type="match status" value="1"/>
</dbReference>
<evidence type="ECO:0000256" key="3">
    <source>
        <dbReference type="ARBA" id="ARBA00022989"/>
    </source>
</evidence>
<feature type="transmembrane region" description="Helical" evidence="5">
    <location>
        <begin position="290"/>
        <end position="311"/>
    </location>
</feature>
<evidence type="ECO:0000256" key="2">
    <source>
        <dbReference type="ARBA" id="ARBA00022692"/>
    </source>
</evidence>
<dbReference type="SUPFAM" id="SSF103473">
    <property type="entry name" value="MFS general substrate transporter"/>
    <property type="match status" value="1"/>
</dbReference>
<feature type="transmembrane region" description="Helical" evidence="5">
    <location>
        <begin position="378"/>
        <end position="403"/>
    </location>
</feature>
<evidence type="ECO:0000313" key="7">
    <source>
        <dbReference type="EMBL" id="MBB3859288.1"/>
    </source>
</evidence>
<dbReference type="InterPro" id="IPR005829">
    <property type="entry name" value="Sugar_transporter_CS"/>
</dbReference>
<feature type="transmembrane region" description="Helical" evidence="5">
    <location>
        <begin position="20"/>
        <end position="43"/>
    </location>
</feature>
<dbReference type="PROSITE" id="PS00216">
    <property type="entry name" value="SUGAR_TRANSPORT_1"/>
    <property type="match status" value="1"/>
</dbReference>
<feature type="transmembrane region" description="Helical" evidence="5">
    <location>
        <begin position="342"/>
        <end position="366"/>
    </location>
</feature>
<dbReference type="PANTHER" id="PTHR23508:SF10">
    <property type="entry name" value="CARBOXYLIC ACID TRANSPORTER PROTEIN HOMOLOG"/>
    <property type="match status" value="1"/>
</dbReference>
<reference evidence="7 8" key="1">
    <citation type="submission" date="2020-08" db="EMBL/GenBank/DDBJ databases">
        <title>Genomic Encyclopedia of Type Strains, Phase IV (KMG-IV): sequencing the most valuable type-strain genomes for metagenomic binning, comparative biology and taxonomic classification.</title>
        <authorList>
            <person name="Goeker M."/>
        </authorList>
    </citation>
    <scope>NUCLEOTIDE SEQUENCE [LARGE SCALE GENOMIC DNA]</scope>
    <source>
        <strain evidence="7 8">DSM 14552</strain>
    </source>
</reference>
<dbReference type="InterPro" id="IPR011701">
    <property type="entry name" value="MFS"/>
</dbReference>
<evidence type="ECO:0000256" key="4">
    <source>
        <dbReference type="ARBA" id="ARBA00023136"/>
    </source>
</evidence>
<dbReference type="RefSeq" id="WP_183611514.1">
    <property type="nucleotide sequence ID" value="NZ_JACICY010000001.1"/>
</dbReference>
<evidence type="ECO:0000256" key="5">
    <source>
        <dbReference type="SAM" id="Phobius"/>
    </source>
</evidence>
<gene>
    <name evidence="7" type="ORF">GGQ88_000528</name>
</gene>
<dbReference type="InterPro" id="IPR020846">
    <property type="entry name" value="MFS_dom"/>
</dbReference>
<keyword evidence="3 5" id="KW-1133">Transmembrane helix</keyword>
<keyword evidence="2 5" id="KW-0812">Transmembrane</keyword>
<feature type="transmembrane region" description="Helical" evidence="5">
    <location>
        <begin position="114"/>
        <end position="134"/>
    </location>
</feature>
<dbReference type="PANTHER" id="PTHR23508">
    <property type="entry name" value="CARBOXYLIC ACID TRANSPORTER PROTEIN HOMOLOG"/>
    <property type="match status" value="1"/>
</dbReference>
<organism evidence="7 8">
    <name type="scientific">Novosphingobium hassiacum</name>
    <dbReference type="NCBI Taxonomy" id="173676"/>
    <lineage>
        <taxon>Bacteria</taxon>
        <taxon>Pseudomonadati</taxon>
        <taxon>Pseudomonadota</taxon>
        <taxon>Alphaproteobacteria</taxon>
        <taxon>Sphingomonadales</taxon>
        <taxon>Sphingomonadaceae</taxon>
        <taxon>Novosphingobium</taxon>
    </lineage>
</organism>
<dbReference type="GO" id="GO:0005886">
    <property type="term" value="C:plasma membrane"/>
    <property type="evidence" value="ECO:0007669"/>
    <property type="project" value="TreeGrafter"/>
</dbReference>
<protein>
    <submittedName>
        <fullName evidence="7">MFS family permease</fullName>
    </submittedName>
</protein>
<dbReference type="AlphaFoldDB" id="A0A7W5ZUD1"/>
<evidence type="ECO:0000256" key="1">
    <source>
        <dbReference type="ARBA" id="ARBA00004141"/>
    </source>
</evidence>
<feature type="transmembrane region" description="Helical" evidence="5">
    <location>
        <begin position="146"/>
        <end position="168"/>
    </location>
</feature>
<keyword evidence="4 5" id="KW-0472">Membrane</keyword>
<feature type="transmembrane region" description="Helical" evidence="5">
    <location>
        <begin position="409"/>
        <end position="430"/>
    </location>
</feature>
<evidence type="ECO:0000259" key="6">
    <source>
        <dbReference type="PROSITE" id="PS50850"/>
    </source>
</evidence>
<keyword evidence="8" id="KW-1185">Reference proteome</keyword>
<proteinExistence type="predicted"/>
<dbReference type="GO" id="GO:0046943">
    <property type="term" value="F:carboxylic acid transmembrane transporter activity"/>
    <property type="evidence" value="ECO:0007669"/>
    <property type="project" value="TreeGrafter"/>
</dbReference>
<dbReference type="EMBL" id="JACICY010000001">
    <property type="protein sequence ID" value="MBB3859288.1"/>
    <property type="molecule type" value="Genomic_DNA"/>
</dbReference>
<feature type="transmembrane region" description="Helical" evidence="5">
    <location>
        <begin position="86"/>
        <end position="108"/>
    </location>
</feature>
<comment type="caution">
    <text evidence="7">The sequence shown here is derived from an EMBL/GenBank/DDBJ whole genome shotgun (WGS) entry which is preliminary data.</text>
</comment>
<feature type="transmembrane region" description="Helical" evidence="5">
    <location>
        <begin position="251"/>
        <end position="270"/>
    </location>
</feature>
<name>A0A7W5ZUD1_9SPHN</name>
<dbReference type="InterPro" id="IPR036259">
    <property type="entry name" value="MFS_trans_sf"/>
</dbReference>
<sequence>MTQTPRQVIEQTPMGVRQWIVVVLMVLLNALDGFDVLSSAFAAPGITADWGIARPALGVVLSAELLGMGFGSVLLGGAADRYGRKFTMIACLVVMAIGMYLASIAAAVQPMVAYRFLTGIGIGGMLTTTNAVVAESTNSRWRSVAIAVYVAGYPLGAIIGGIAASEWLLPTYSWHAVFLFGAAVTAVLIPVILMLVPETAAYLATKRNLAGVNRTLAAFGKPAISDLPVIVAGTVKPRVTDILSNPKLRPVTLLLSFGYTFHCITFYYILKFGVQIVSDYPPGYPPSQAATVLTYANIGGFTGSALFGFVMARLGVRWPTALMLLIGAMMVAYFGTGRDTLPAWQMATMIAGFFTNAAISGFYAAFARGFPAYARATGTGFALGVGRLGAAGSPLLAGTLFGWLGDDQLLTVSIIMAMGSVISLALFLMLPERDGDDVMSE</sequence>
<feature type="transmembrane region" description="Helical" evidence="5">
    <location>
        <begin position="318"/>
        <end position="336"/>
    </location>
</feature>